<keyword evidence="3" id="KW-1185">Reference proteome</keyword>
<dbReference type="HOGENOM" id="CLU_1462285_0_0_1"/>
<dbReference type="EMBL" id="AFRT01001976">
    <property type="protein sequence ID" value="ELU38951.1"/>
    <property type="molecule type" value="Genomic_DNA"/>
</dbReference>
<dbReference type="AlphaFoldDB" id="L8WLA8"/>
<evidence type="ECO:0000256" key="1">
    <source>
        <dbReference type="SAM" id="Phobius"/>
    </source>
</evidence>
<reference evidence="2 3" key="1">
    <citation type="journal article" date="2013" name="Nat. Commun.">
        <title>The evolution and pathogenic mechanisms of the rice sheath blight pathogen.</title>
        <authorList>
            <person name="Zheng A."/>
            <person name="Lin R."/>
            <person name="Xu L."/>
            <person name="Qin P."/>
            <person name="Tang C."/>
            <person name="Ai P."/>
            <person name="Zhang D."/>
            <person name="Liu Y."/>
            <person name="Sun Z."/>
            <person name="Feng H."/>
            <person name="Wang Y."/>
            <person name="Chen Y."/>
            <person name="Liang X."/>
            <person name="Fu R."/>
            <person name="Li Q."/>
            <person name="Zhang J."/>
            <person name="Yu X."/>
            <person name="Xie Z."/>
            <person name="Ding L."/>
            <person name="Guan P."/>
            <person name="Tang J."/>
            <person name="Liang Y."/>
            <person name="Wang S."/>
            <person name="Deng Q."/>
            <person name="Li S."/>
            <person name="Zhu J."/>
            <person name="Wang L."/>
            <person name="Liu H."/>
            <person name="Li P."/>
        </authorList>
    </citation>
    <scope>NUCLEOTIDE SEQUENCE [LARGE SCALE GENOMIC DNA]</scope>
    <source>
        <strain evidence="3">AG-1 IA</strain>
    </source>
</reference>
<name>L8WLA8_THACA</name>
<organism evidence="2 3">
    <name type="scientific">Thanatephorus cucumeris (strain AG1-IA)</name>
    <name type="common">Rice sheath blight fungus</name>
    <name type="synonym">Rhizoctonia solani</name>
    <dbReference type="NCBI Taxonomy" id="983506"/>
    <lineage>
        <taxon>Eukaryota</taxon>
        <taxon>Fungi</taxon>
        <taxon>Dikarya</taxon>
        <taxon>Basidiomycota</taxon>
        <taxon>Agaricomycotina</taxon>
        <taxon>Agaricomycetes</taxon>
        <taxon>Cantharellales</taxon>
        <taxon>Ceratobasidiaceae</taxon>
        <taxon>Rhizoctonia</taxon>
        <taxon>Rhizoctonia solani AG-1</taxon>
    </lineage>
</organism>
<sequence>MREREPMRTLGPRLRFQTHMVYESKWDEAPGAVGAEAAEFDGVATVVVEIVAVGAAAAAAVVVVVVAVAAAAIAAAESTDGSSAGLIEGHWAACHMKIQYFPHIGSGMTGCALHRRLSRGARRRLAERAGCLMSGGLGGRYDLGGLGRRANLSGDGIGGHGRRVLGALNQVSNAKELRKLFLDPA</sequence>
<evidence type="ECO:0000313" key="2">
    <source>
        <dbReference type="EMBL" id="ELU38951.1"/>
    </source>
</evidence>
<keyword evidence="1" id="KW-0472">Membrane</keyword>
<protein>
    <submittedName>
        <fullName evidence="2">Uncharacterized protein</fullName>
    </submittedName>
</protein>
<evidence type="ECO:0000313" key="3">
    <source>
        <dbReference type="Proteomes" id="UP000011668"/>
    </source>
</evidence>
<feature type="transmembrane region" description="Helical" evidence="1">
    <location>
        <begin position="50"/>
        <end position="76"/>
    </location>
</feature>
<dbReference type="Proteomes" id="UP000011668">
    <property type="component" value="Unassembled WGS sequence"/>
</dbReference>
<gene>
    <name evidence="2" type="ORF">AG1IA_07018</name>
</gene>
<proteinExistence type="predicted"/>
<accession>L8WLA8</accession>
<keyword evidence="1" id="KW-1133">Transmembrane helix</keyword>
<keyword evidence="1" id="KW-0812">Transmembrane</keyword>
<comment type="caution">
    <text evidence="2">The sequence shown here is derived from an EMBL/GenBank/DDBJ whole genome shotgun (WGS) entry which is preliminary data.</text>
</comment>